<feature type="chain" id="PRO_5002534446" evidence="1">
    <location>
        <begin position="37"/>
        <end position="1097"/>
    </location>
</feature>
<evidence type="ECO:0000313" key="3">
    <source>
        <dbReference type="Proteomes" id="UP000034072"/>
    </source>
</evidence>
<reference evidence="2 3" key="1">
    <citation type="journal article" date="2015" name="Nature">
        <title>rRNA introns, odd ribosomes, and small enigmatic genomes across a large radiation of phyla.</title>
        <authorList>
            <person name="Brown C.T."/>
            <person name="Hug L.A."/>
            <person name="Thomas B.C."/>
            <person name="Sharon I."/>
            <person name="Castelle C.J."/>
            <person name="Singh A."/>
            <person name="Wilkins M.J."/>
            <person name="Williams K.H."/>
            <person name="Banfield J.F."/>
        </authorList>
    </citation>
    <scope>NUCLEOTIDE SEQUENCE [LARGE SCALE GENOMIC DNA]</scope>
</reference>
<gene>
    <name evidence="2" type="ORF">UT75_C0005G0028</name>
</gene>
<name>A0A0G0T0S5_9BACT</name>
<sequence>MSNLSKRALRVVATLTAITTILSLSGFAVLAPVANAAMPSDYGLTEGNTISAAGSSDPDIYIVNEQGYKRLFLNPVIFSFYGHLGGFANVKNVSAVARDAFPTSGLFRLDGDQKVYGLQSTGEDTAVLHWVNTTGAQAVADDPNFFKKVFVINQNEFNWYQKGSDYTSVNQIPVYTRGGSVQPGTNLSVGLASDNPAAGTLVKGQAAADLAHFTFTGSGTVTSLKLNRIGVSADTDLTNVYLYDGAKRLTDAASVASGVISFNDSVGIFTVSGSKTISVRADLDATSTGNTVGVQLVQFNGMNASVSGNLFTPANATLGTVSLATSNGVSTNTSLSPASDINVWQNTVTVNTRAANLMSVQFRVIGSINSGDVQNFRLYVDGVQKGSAVSLPDSNGYVLFDLTGAPVRLETGGRVVKVMADVINGSGRNFYLSVRQAPDFFTVDTQYGQPILTQVNSTTFTASSAGTQTIAAGVLTFTKATDSATGDVVKGASGVSLAKFEVKATGEKMKVESMKYSFTSSNGGSTAASNVGQLRNGAIFLDGVQIGSTKSLNEDSWSTVFTEYTFGSSFIVTPGTPKMLEVRADVYDADGTDNTAANDTIVANIVATTGTVQRMTSLDYTDITAKTGNSVTVKTGSFSAGKYSGYANQSVVAPKNNFKMGHFTLAAASSEDLSVNTINLDSDNSGSTMKASNLSDTYLKVYNDAGTLVYTSPVKTTLSDTASNSYSVNFTMPKNKTYQVEVWSNLTSTVAAGYMNFEMDAVGITTGSSTTSTATGVNGQTVTYAAGSLTKANGSIAGSRLAKGGDTVNAYSFTLQPAYDDYTLDEVYVDLSSTAASSSGAIANLLLKDGNGVLLSSATVNPTTGSASFVGVNKVLAQTDGKQTFTVSVQLADVGISRNDTGGLVIVRLDGLKYRNSSGTITTANGYATATYTGNSIISHTAYPVFANQALSSSSLATGAKDIFQTKVTSSGSQAVYLDRLVFTIAKSVNVQIGGGSSALSADYRLFEDGVDISSLTSIASASADLDLVAVGTGQVAFTFTNERPIDSIGHVYRLQVDVTAVPVAPASIVTSIANPSSSAITDDAVVVRSTLSSMIG</sequence>
<organism evidence="2 3">
    <name type="scientific">Candidatus Yanofskybacteria bacterium GW2011_GWE2_40_11</name>
    <dbReference type="NCBI Taxonomy" id="1619033"/>
    <lineage>
        <taxon>Bacteria</taxon>
        <taxon>Candidatus Yanofskyibacteriota</taxon>
    </lineage>
</organism>
<feature type="signal peptide" evidence="1">
    <location>
        <begin position="1"/>
        <end position="36"/>
    </location>
</feature>
<evidence type="ECO:0000256" key="1">
    <source>
        <dbReference type="SAM" id="SignalP"/>
    </source>
</evidence>
<accession>A0A0G0T0S5</accession>
<proteinExistence type="predicted"/>
<protein>
    <submittedName>
        <fullName evidence="2">Cell wall surface anchor family protein</fullName>
    </submittedName>
</protein>
<dbReference type="EMBL" id="LBXZ01000005">
    <property type="protein sequence ID" value="KKR40720.1"/>
    <property type="molecule type" value="Genomic_DNA"/>
</dbReference>
<dbReference type="Proteomes" id="UP000034072">
    <property type="component" value="Unassembled WGS sequence"/>
</dbReference>
<keyword evidence="1" id="KW-0732">Signal</keyword>
<comment type="caution">
    <text evidence="2">The sequence shown here is derived from an EMBL/GenBank/DDBJ whole genome shotgun (WGS) entry which is preliminary data.</text>
</comment>
<evidence type="ECO:0000313" key="2">
    <source>
        <dbReference type="EMBL" id="KKR40720.1"/>
    </source>
</evidence>
<dbReference type="PATRIC" id="fig|1619033.3.peg.429"/>
<dbReference type="AlphaFoldDB" id="A0A0G0T0S5"/>